<accession>A0ABU1IBE1</accession>
<dbReference type="GO" id="GO:0004806">
    <property type="term" value="F:triacylglycerol lipase activity"/>
    <property type="evidence" value="ECO:0007669"/>
    <property type="project" value="UniProtKB-EC"/>
</dbReference>
<dbReference type="Pfam" id="PF18067">
    <property type="entry name" value="Lipase_C"/>
    <property type="match status" value="1"/>
</dbReference>
<evidence type="ECO:0000313" key="3">
    <source>
        <dbReference type="EMBL" id="MDR6214522.1"/>
    </source>
</evidence>
<dbReference type="Proteomes" id="UP001267710">
    <property type="component" value="Unassembled WGS sequence"/>
</dbReference>
<dbReference type="Gene3D" id="3.40.50.1820">
    <property type="entry name" value="alpha/beta hydrolase"/>
    <property type="match status" value="1"/>
</dbReference>
<gene>
    <name evidence="3" type="ORF">QE399_002211</name>
</gene>
<sequence>MHSSLLPRRSLLMAAAATSLVLAGCGSSAPERPPIVFVHGNGDTAALWQTTAWRFESNGWPRDRLYAIDVPYPLARDDDTVAQPGRTSTAEHMAYLKAEVDKVLQATGARQVVLVANSRGGYAVRNYIQNGGGDRTVSHAILGGTPNHGVWAIPGFREGSEFSGTGPFLTRLNAPKNAAGDEVAGPVRWMTVRSDSNDKFAQPDGVWIGQPGTPTNVTAAGPELKGAQNVVFPRIDHRETSFSPVAFDATYRFITGEAPARTDIAAESTVVLNGKVTGLGLSSTDPASGSFSNNLPLPGAQLQVFTTDPATGARTGAPLLSRTVGADGVWGPLTVAPNVPVEFVLSAPGYATTHIYRSGFPRGSDLVHLRAERIADADRTADAIVTFTRPRGYLDPARDRMLLDGAPPPGVPAGAGVSSAKVKPAGPQRAITAEFNGERVTGQTWPAAQGHVVLLEISQ</sequence>
<name>A0ABU1IBE1_9BURK</name>
<dbReference type="InterPro" id="IPR029058">
    <property type="entry name" value="AB_hydrolase_fold"/>
</dbReference>
<feature type="signal peptide" evidence="1">
    <location>
        <begin position="1"/>
        <end position="23"/>
    </location>
</feature>
<dbReference type="SUPFAM" id="SSF53474">
    <property type="entry name" value="alpha/beta-Hydrolases"/>
    <property type="match status" value="1"/>
</dbReference>
<dbReference type="EC" id="3.1.1.3" evidence="3"/>
<feature type="domain" description="AFL C-terminal" evidence="2">
    <location>
        <begin position="269"/>
        <end position="374"/>
    </location>
</feature>
<keyword evidence="4" id="KW-1185">Reference proteome</keyword>
<evidence type="ECO:0000259" key="2">
    <source>
        <dbReference type="Pfam" id="PF18067"/>
    </source>
</evidence>
<reference evidence="3 4" key="1">
    <citation type="submission" date="2023-08" db="EMBL/GenBank/DDBJ databases">
        <title>Functional and genomic diversity of the sorghum phyllosphere microbiome.</title>
        <authorList>
            <person name="Shade A."/>
        </authorList>
    </citation>
    <scope>NUCLEOTIDE SEQUENCE [LARGE SCALE GENOMIC DNA]</scope>
    <source>
        <strain evidence="3 4">SORGH_AS_0335</strain>
    </source>
</reference>
<dbReference type="Pfam" id="PF01674">
    <property type="entry name" value="Lipase_2"/>
    <property type="match status" value="1"/>
</dbReference>
<dbReference type="EMBL" id="JAVIZX010000001">
    <property type="protein sequence ID" value="MDR6214522.1"/>
    <property type="molecule type" value="Genomic_DNA"/>
</dbReference>
<feature type="chain" id="PRO_5046864613" evidence="1">
    <location>
        <begin position="24"/>
        <end position="459"/>
    </location>
</feature>
<proteinExistence type="predicted"/>
<keyword evidence="1" id="KW-0732">Signal</keyword>
<dbReference type="RefSeq" id="WP_309828729.1">
    <property type="nucleotide sequence ID" value="NZ_JAVIZX010000001.1"/>
</dbReference>
<evidence type="ECO:0000256" key="1">
    <source>
        <dbReference type="SAM" id="SignalP"/>
    </source>
</evidence>
<keyword evidence="3" id="KW-0378">Hydrolase</keyword>
<dbReference type="InterPro" id="IPR002918">
    <property type="entry name" value="Lipase_EstA/Esterase_EstB"/>
</dbReference>
<protein>
    <submittedName>
        <fullName evidence="3">Triacylglycerol lipase</fullName>
        <ecNumber evidence="3">3.1.1.3</ecNumber>
    </submittedName>
</protein>
<dbReference type="PANTHER" id="PTHR32015">
    <property type="entry name" value="FASTING INDUCED LIPASE"/>
    <property type="match status" value="1"/>
</dbReference>
<evidence type="ECO:0000313" key="4">
    <source>
        <dbReference type="Proteomes" id="UP001267710"/>
    </source>
</evidence>
<dbReference type="InterPro" id="IPR040664">
    <property type="entry name" value="AFL_C"/>
</dbReference>
<dbReference type="PANTHER" id="PTHR32015:SF1">
    <property type="entry name" value="LIPASE"/>
    <property type="match status" value="1"/>
</dbReference>
<organism evidence="3 4">
    <name type="scientific">Paracidovorax wautersii</name>
    <dbReference type="NCBI Taxonomy" id="1177982"/>
    <lineage>
        <taxon>Bacteria</taxon>
        <taxon>Pseudomonadati</taxon>
        <taxon>Pseudomonadota</taxon>
        <taxon>Betaproteobacteria</taxon>
        <taxon>Burkholderiales</taxon>
        <taxon>Comamonadaceae</taxon>
        <taxon>Paracidovorax</taxon>
    </lineage>
</organism>
<comment type="caution">
    <text evidence="3">The sequence shown here is derived from an EMBL/GenBank/DDBJ whole genome shotgun (WGS) entry which is preliminary data.</text>
</comment>